<comment type="subcellular location">
    <subcellularLocation>
        <location evidence="1">Membrane</location>
        <topology evidence="1">Multi-pass membrane protein</topology>
    </subcellularLocation>
</comment>
<dbReference type="Pfam" id="PF00083">
    <property type="entry name" value="Sugar_tr"/>
    <property type="match status" value="1"/>
</dbReference>
<dbReference type="PROSITE" id="PS50850">
    <property type="entry name" value="MFS"/>
    <property type="match status" value="1"/>
</dbReference>
<protein>
    <submittedName>
        <fullName evidence="7">Trehalose transporter 1-2</fullName>
    </submittedName>
</protein>
<dbReference type="STRING" id="6689.A0A3R7LTE5"/>
<dbReference type="InterPro" id="IPR036259">
    <property type="entry name" value="MFS_trans_sf"/>
</dbReference>
<evidence type="ECO:0000313" key="8">
    <source>
        <dbReference type="Proteomes" id="UP000283509"/>
    </source>
</evidence>
<evidence type="ECO:0000256" key="4">
    <source>
        <dbReference type="ARBA" id="ARBA00023136"/>
    </source>
</evidence>
<dbReference type="InterPro" id="IPR050549">
    <property type="entry name" value="MFS_Trehalose_Transporter"/>
</dbReference>
<feature type="transmembrane region" description="Helical" evidence="5">
    <location>
        <begin position="257"/>
        <end position="277"/>
    </location>
</feature>
<feature type="transmembrane region" description="Helical" evidence="5">
    <location>
        <begin position="83"/>
        <end position="103"/>
    </location>
</feature>
<dbReference type="OrthoDB" id="6346465at2759"/>
<dbReference type="PROSITE" id="PS00217">
    <property type="entry name" value="SUGAR_TRANSPORT_2"/>
    <property type="match status" value="1"/>
</dbReference>
<feature type="domain" description="Major facilitator superfamily (MFS) profile" evidence="6">
    <location>
        <begin position="1"/>
        <end position="406"/>
    </location>
</feature>
<dbReference type="InterPro" id="IPR005829">
    <property type="entry name" value="Sugar_transporter_CS"/>
</dbReference>
<dbReference type="SUPFAM" id="SSF103473">
    <property type="entry name" value="MFS general substrate transporter"/>
    <property type="match status" value="1"/>
</dbReference>
<dbReference type="PRINTS" id="PR00171">
    <property type="entry name" value="SUGRTRNSPORT"/>
</dbReference>
<dbReference type="GO" id="GO:0022857">
    <property type="term" value="F:transmembrane transporter activity"/>
    <property type="evidence" value="ECO:0007669"/>
    <property type="project" value="InterPro"/>
</dbReference>
<dbReference type="InterPro" id="IPR003663">
    <property type="entry name" value="Sugar/inositol_transpt"/>
</dbReference>
<dbReference type="AlphaFoldDB" id="A0A3R7LTE5"/>
<keyword evidence="2 5" id="KW-0812">Transmembrane</keyword>
<evidence type="ECO:0000259" key="6">
    <source>
        <dbReference type="PROSITE" id="PS50850"/>
    </source>
</evidence>
<dbReference type="GO" id="GO:0016020">
    <property type="term" value="C:membrane"/>
    <property type="evidence" value="ECO:0007669"/>
    <property type="project" value="UniProtKB-SubCell"/>
</dbReference>
<dbReference type="EMBL" id="QCYY01003357">
    <property type="protein sequence ID" value="ROT63911.1"/>
    <property type="molecule type" value="Genomic_DNA"/>
</dbReference>
<feature type="transmembrane region" description="Helical" evidence="5">
    <location>
        <begin position="35"/>
        <end position="55"/>
    </location>
</feature>
<sequence length="411" mass="45136">MLFLGSLPGFLFAGWLVRALGRRWSMVAASLPGLLGAILICLALNTEMVLVGRFLEGAMFGMMGVATRTYIVEIADTEIRGSAAVVVNLMMQVGSVSVIALGIPLKWYQVSFVSIGILACYCLLLVPWLPESPTFLIVTNKDEEAKAVLRRLRGPDVDVSKLLQSLRKQNEGVQNTVGWGFLLKRDILRRELILFWLFFFANFTGFQVIKADTARMVASSDFALDGKLSAMLVNANLCVGNLFMLLILDRVGRRRCFVLSLCLLLVAYAILGTFTFYSEQDAVLPVEIELPLLAESNSTVEYFYENVPSETSWSWVPLACLMLAALGQSLGTGPIPWILSPEYFPTAIRSQAMSICTLMGSLQAFASLQLFSPMQNLLTEAGLYWTYSCTAGVGIVYTLLFLQETSGASVG</sequence>
<dbReference type="InterPro" id="IPR005828">
    <property type="entry name" value="MFS_sugar_transport-like"/>
</dbReference>
<feature type="transmembrane region" description="Helical" evidence="5">
    <location>
        <begin position="383"/>
        <end position="402"/>
    </location>
</feature>
<keyword evidence="8" id="KW-1185">Reference proteome</keyword>
<feature type="transmembrane region" description="Helical" evidence="5">
    <location>
        <begin position="109"/>
        <end position="129"/>
    </location>
</feature>
<reference evidence="7 8" key="1">
    <citation type="submission" date="2018-04" db="EMBL/GenBank/DDBJ databases">
        <authorList>
            <person name="Zhang X."/>
            <person name="Yuan J."/>
            <person name="Li F."/>
            <person name="Xiang J."/>
        </authorList>
    </citation>
    <scope>NUCLEOTIDE SEQUENCE [LARGE SCALE GENOMIC DNA]</scope>
    <source>
        <tissue evidence="7">Muscle</tissue>
    </source>
</reference>
<feature type="transmembrane region" description="Helical" evidence="5">
    <location>
        <begin position="192"/>
        <end position="209"/>
    </location>
</feature>
<keyword evidence="4 5" id="KW-0472">Membrane</keyword>
<name>A0A3R7LTE5_PENVA</name>
<organism evidence="7 8">
    <name type="scientific">Penaeus vannamei</name>
    <name type="common">Whiteleg shrimp</name>
    <name type="synonym">Litopenaeus vannamei</name>
    <dbReference type="NCBI Taxonomy" id="6689"/>
    <lineage>
        <taxon>Eukaryota</taxon>
        <taxon>Metazoa</taxon>
        <taxon>Ecdysozoa</taxon>
        <taxon>Arthropoda</taxon>
        <taxon>Crustacea</taxon>
        <taxon>Multicrustacea</taxon>
        <taxon>Malacostraca</taxon>
        <taxon>Eumalacostraca</taxon>
        <taxon>Eucarida</taxon>
        <taxon>Decapoda</taxon>
        <taxon>Dendrobranchiata</taxon>
        <taxon>Penaeoidea</taxon>
        <taxon>Penaeidae</taxon>
        <taxon>Penaeus</taxon>
    </lineage>
</organism>
<dbReference type="PANTHER" id="PTHR48021:SF1">
    <property type="entry name" value="GH07001P-RELATED"/>
    <property type="match status" value="1"/>
</dbReference>
<dbReference type="Proteomes" id="UP000283509">
    <property type="component" value="Unassembled WGS sequence"/>
</dbReference>
<evidence type="ECO:0000256" key="2">
    <source>
        <dbReference type="ARBA" id="ARBA00022692"/>
    </source>
</evidence>
<dbReference type="Gene3D" id="1.20.1250.20">
    <property type="entry name" value="MFS general substrate transporter like domains"/>
    <property type="match status" value="1"/>
</dbReference>
<proteinExistence type="predicted"/>
<gene>
    <name evidence="7" type="ORF">C7M84_018169</name>
</gene>
<evidence type="ECO:0000256" key="1">
    <source>
        <dbReference type="ARBA" id="ARBA00004141"/>
    </source>
</evidence>
<reference evidence="7 8" key="2">
    <citation type="submission" date="2019-01" db="EMBL/GenBank/DDBJ databases">
        <title>The decoding of complex shrimp genome reveals the adaptation for benthos swimmer, frequently molting mechanism and breeding impact on genome.</title>
        <authorList>
            <person name="Sun Y."/>
            <person name="Gao Y."/>
            <person name="Yu Y."/>
        </authorList>
    </citation>
    <scope>NUCLEOTIDE SEQUENCE [LARGE SCALE GENOMIC DNA]</scope>
    <source>
        <tissue evidence="7">Muscle</tissue>
    </source>
</reference>
<dbReference type="PROSITE" id="PS00216">
    <property type="entry name" value="SUGAR_TRANSPORT_1"/>
    <property type="match status" value="1"/>
</dbReference>
<dbReference type="PANTHER" id="PTHR48021">
    <property type="match status" value="1"/>
</dbReference>
<evidence type="ECO:0000256" key="5">
    <source>
        <dbReference type="SAM" id="Phobius"/>
    </source>
</evidence>
<evidence type="ECO:0000313" key="7">
    <source>
        <dbReference type="EMBL" id="ROT63911.1"/>
    </source>
</evidence>
<dbReference type="InterPro" id="IPR020846">
    <property type="entry name" value="MFS_dom"/>
</dbReference>
<feature type="transmembrane region" description="Helical" evidence="5">
    <location>
        <begin position="229"/>
        <end position="248"/>
    </location>
</feature>
<accession>A0A3R7LTE5</accession>
<comment type="caution">
    <text evidence="7">The sequence shown here is derived from an EMBL/GenBank/DDBJ whole genome shotgun (WGS) entry which is preliminary data.</text>
</comment>
<evidence type="ECO:0000256" key="3">
    <source>
        <dbReference type="ARBA" id="ARBA00022989"/>
    </source>
</evidence>
<keyword evidence="3 5" id="KW-1133">Transmembrane helix</keyword>